<keyword evidence="2" id="KW-0808">Transferase</keyword>
<evidence type="ECO:0000256" key="4">
    <source>
        <dbReference type="PIRSR" id="PIRSR005739-1"/>
    </source>
</evidence>
<keyword evidence="1" id="KW-0489">Methyltransferase</keyword>
<name>A0A1H2IZT1_9BACT</name>
<evidence type="ECO:0000256" key="2">
    <source>
        <dbReference type="ARBA" id="ARBA00022679"/>
    </source>
</evidence>
<dbReference type="InterPro" id="IPR029063">
    <property type="entry name" value="SAM-dependent_MTases_sf"/>
</dbReference>
<evidence type="ECO:0000259" key="6">
    <source>
        <dbReference type="Pfam" id="PF08100"/>
    </source>
</evidence>
<dbReference type="PANTHER" id="PTHR43712:SF2">
    <property type="entry name" value="O-METHYLTRANSFERASE CICE"/>
    <property type="match status" value="1"/>
</dbReference>
<organism evidence="7 8">
    <name type="scientific">Desulfobacula phenolica</name>
    <dbReference type="NCBI Taxonomy" id="90732"/>
    <lineage>
        <taxon>Bacteria</taxon>
        <taxon>Pseudomonadati</taxon>
        <taxon>Thermodesulfobacteriota</taxon>
        <taxon>Desulfobacteria</taxon>
        <taxon>Desulfobacterales</taxon>
        <taxon>Desulfobacteraceae</taxon>
        <taxon>Desulfobacula</taxon>
    </lineage>
</organism>
<dbReference type="Gene3D" id="1.10.10.10">
    <property type="entry name" value="Winged helix-like DNA-binding domain superfamily/Winged helix DNA-binding domain"/>
    <property type="match status" value="1"/>
</dbReference>
<dbReference type="PANTHER" id="PTHR43712">
    <property type="entry name" value="PUTATIVE (AFU_ORTHOLOGUE AFUA_4G14580)-RELATED"/>
    <property type="match status" value="1"/>
</dbReference>
<dbReference type="CDD" id="cd02440">
    <property type="entry name" value="AdoMet_MTases"/>
    <property type="match status" value="1"/>
</dbReference>
<keyword evidence="3" id="KW-0949">S-adenosyl-L-methionine</keyword>
<sequence>MNKENWNPGTLLDVSGYYWKTCALHTGVKLDIFTVIGSDTVSCDVINKKLKVDERGLSMLLNALAAMELLVKKDESYSNTSPALTFLSKESKQYVGFMILHHHHLMESWHKMDKAIIEGKPTRMRSSFSDEERRESFLMGMFNIGMAIAPDLSKKLDLSECKRLLDFGGGPGTYAIHFCLANPGLTASVYDLEATRPFAEKTIRQFNVSDRVDFISGNYTEEEFTCPDRFDAAWLSHILHGEGPEQAGEIIGKAVSALKPGSKIFIHDFILNDSKDSPLFPALFSLNMYLGTPNGKSYSETEISNMLTAHGVKNIKRLSFEGPTQSGILIGITS</sequence>
<evidence type="ECO:0000256" key="1">
    <source>
        <dbReference type="ARBA" id="ARBA00022603"/>
    </source>
</evidence>
<dbReference type="SUPFAM" id="SSF53335">
    <property type="entry name" value="S-adenosyl-L-methionine-dependent methyltransferases"/>
    <property type="match status" value="1"/>
</dbReference>
<dbReference type="Pfam" id="PF08100">
    <property type="entry name" value="Dimerisation"/>
    <property type="match status" value="1"/>
</dbReference>
<feature type="active site" description="Proton acceptor" evidence="4">
    <location>
        <position position="240"/>
    </location>
</feature>
<evidence type="ECO:0000313" key="7">
    <source>
        <dbReference type="EMBL" id="SDU49572.1"/>
    </source>
</evidence>
<reference evidence="8" key="1">
    <citation type="submission" date="2016-10" db="EMBL/GenBank/DDBJ databases">
        <authorList>
            <person name="Varghese N."/>
            <person name="Submissions S."/>
        </authorList>
    </citation>
    <scope>NUCLEOTIDE SEQUENCE [LARGE SCALE GENOMIC DNA]</scope>
    <source>
        <strain evidence="8">DSM 3384</strain>
    </source>
</reference>
<feature type="domain" description="O-methyltransferase C-terminal" evidence="5">
    <location>
        <begin position="128"/>
        <end position="311"/>
    </location>
</feature>
<evidence type="ECO:0000313" key="8">
    <source>
        <dbReference type="Proteomes" id="UP000199608"/>
    </source>
</evidence>
<evidence type="ECO:0000259" key="5">
    <source>
        <dbReference type="Pfam" id="PF00891"/>
    </source>
</evidence>
<dbReference type="Pfam" id="PF00891">
    <property type="entry name" value="Methyltransf_2"/>
    <property type="match status" value="1"/>
</dbReference>
<evidence type="ECO:0000256" key="3">
    <source>
        <dbReference type="ARBA" id="ARBA00022691"/>
    </source>
</evidence>
<dbReference type="PIRSF" id="PIRSF005739">
    <property type="entry name" value="O-mtase"/>
    <property type="match status" value="1"/>
</dbReference>
<proteinExistence type="predicted"/>
<dbReference type="GO" id="GO:0008171">
    <property type="term" value="F:O-methyltransferase activity"/>
    <property type="evidence" value="ECO:0007669"/>
    <property type="project" value="InterPro"/>
</dbReference>
<protein>
    <submittedName>
        <fullName evidence="7">Dimerisation domain-containing protein</fullName>
    </submittedName>
</protein>
<dbReference type="AlphaFoldDB" id="A0A1H2IZT1"/>
<dbReference type="InterPro" id="IPR036388">
    <property type="entry name" value="WH-like_DNA-bd_sf"/>
</dbReference>
<dbReference type="GO" id="GO:0032259">
    <property type="term" value="P:methylation"/>
    <property type="evidence" value="ECO:0007669"/>
    <property type="project" value="UniProtKB-KW"/>
</dbReference>
<gene>
    <name evidence="7" type="ORF">SAMN04487931_11039</name>
</gene>
<dbReference type="InterPro" id="IPR001077">
    <property type="entry name" value="COMT_C"/>
</dbReference>
<dbReference type="RefSeq" id="WP_092236284.1">
    <property type="nucleotide sequence ID" value="NZ_FNLL01000010.1"/>
</dbReference>
<dbReference type="Gene3D" id="3.40.50.150">
    <property type="entry name" value="Vaccinia Virus protein VP39"/>
    <property type="match status" value="1"/>
</dbReference>
<dbReference type="InterPro" id="IPR016461">
    <property type="entry name" value="COMT-like"/>
</dbReference>
<dbReference type="Proteomes" id="UP000199608">
    <property type="component" value="Unassembled WGS sequence"/>
</dbReference>
<dbReference type="PROSITE" id="PS51683">
    <property type="entry name" value="SAM_OMT_II"/>
    <property type="match status" value="1"/>
</dbReference>
<feature type="domain" description="O-methyltransferase dimerisation" evidence="6">
    <location>
        <begin position="14"/>
        <end position="88"/>
    </location>
</feature>
<dbReference type="SUPFAM" id="SSF46785">
    <property type="entry name" value="Winged helix' DNA-binding domain"/>
    <property type="match status" value="1"/>
</dbReference>
<keyword evidence="8" id="KW-1185">Reference proteome</keyword>
<dbReference type="EMBL" id="FNLL01000010">
    <property type="protein sequence ID" value="SDU49572.1"/>
    <property type="molecule type" value="Genomic_DNA"/>
</dbReference>
<dbReference type="InterPro" id="IPR036390">
    <property type="entry name" value="WH_DNA-bd_sf"/>
</dbReference>
<accession>A0A1H2IZT1</accession>
<dbReference type="InterPro" id="IPR012967">
    <property type="entry name" value="COMT_dimerisation"/>
</dbReference>
<dbReference type="GO" id="GO:0046983">
    <property type="term" value="F:protein dimerization activity"/>
    <property type="evidence" value="ECO:0007669"/>
    <property type="project" value="InterPro"/>
</dbReference>